<dbReference type="InterPro" id="IPR058240">
    <property type="entry name" value="rSAM_sf"/>
</dbReference>
<dbReference type="GO" id="GO:0051989">
    <property type="term" value="F:coproporphyrinogen dehydrogenase activity"/>
    <property type="evidence" value="ECO:0007669"/>
    <property type="project" value="UniProtKB-EC"/>
</dbReference>
<dbReference type="PIRSF" id="PIRSF000167">
    <property type="entry name" value="HemN"/>
    <property type="match status" value="1"/>
</dbReference>
<feature type="binding site" evidence="15">
    <location>
        <position position="225"/>
    </location>
    <ligand>
        <name>S-adenosyl-L-methionine</name>
        <dbReference type="ChEBI" id="CHEBI:59789"/>
        <label>2</label>
    </ligand>
</feature>
<feature type="binding site" evidence="15">
    <location>
        <position position="161"/>
    </location>
    <ligand>
        <name>S-adenosyl-L-methionine</name>
        <dbReference type="ChEBI" id="CHEBI:59789"/>
        <label>1</label>
    </ligand>
</feature>
<gene>
    <name evidence="18" type="primary">hemN_2</name>
    <name evidence="18" type="ORF">ASD8599_00643</name>
</gene>
<evidence type="ECO:0000256" key="7">
    <source>
        <dbReference type="ARBA" id="ARBA00022691"/>
    </source>
</evidence>
<dbReference type="UniPathway" id="UPA00251">
    <property type="reaction ID" value="UER00323"/>
</dbReference>
<evidence type="ECO:0000256" key="14">
    <source>
        <dbReference type="PIRNR" id="PIRNR000167"/>
    </source>
</evidence>
<dbReference type="GO" id="GO:0006782">
    <property type="term" value="P:protoporphyrinogen IX biosynthetic process"/>
    <property type="evidence" value="ECO:0007669"/>
    <property type="project" value="UniProtKB-UniPathway"/>
</dbReference>
<evidence type="ECO:0000256" key="16">
    <source>
        <dbReference type="PIRSR" id="PIRSR000167-2"/>
    </source>
</evidence>
<comment type="subcellular location">
    <subcellularLocation>
        <location evidence="1 14">Cytoplasm</location>
    </subcellularLocation>
</comment>
<evidence type="ECO:0000313" key="18">
    <source>
        <dbReference type="EMBL" id="SPH19903.1"/>
    </source>
</evidence>
<evidence type="ECO:0000256" key="12">
    <source>
        <dbReference type="ARBA" id="ARBA00023244"/>
    </source>
</evidence>
<comment type="catalytic activity">
    <reaction evidence="13 14">
        <text>coproporphyrinogen III + 2 S-adenosyl-L-methionine = protoporphyrinogen IX + 2 5'-deoxyadenosine + 2 L-methionine + 2 CO2</text>
        <dbReference type="Rhea" id="RHEA:15425"/>
        <dbReference type="ChEBI" id="CHEBI:16526"/>
        <dbReference type="ChEBI" id="CHEBI:17319"/>
        <dbReference type="ChEBI" id="CHEBI:57307"/>
        <dbReference type="ChEBI" id="CHEBI:57309"/>
        <dbReference type="ChEBI" id="CHEBI:57844"/>
        <dbReference type="ChEBI" id="CHEBI:59789"/>
        <dbReference type="EC" id="1.3.98.3"/>
    </reaction>
</comment>
<feature type="binding site" evidence="15">
    <location>
        <position position="345"/>
    </location>
    <ligand>
        <name>S-adenosyl-L-methionine</name>
        <dbReference type="ChEBI" id="CHEBI:59789"/>
        <label>1</label>
    </ligand>
</feature>
<dbReference type="InterPro" id="IPR006638">
    <property type="entry name" value="Elp3/MiaA/NifB-like_rSAM"/>
</dbReference>
<evidence type="ECO:0000256" key="5">
    <source>
        <dbReference type="ARBA" id="ARBA00022485"/>
    </source>
</evidence>
<evidence type="ECO:0000256" key="11">
    <source>
        <dbReference type="ARBA" id="ARBA00023014"/>
    </source>
</evidence>
<dbReference type="Proteomes" id="UP000244880">
    <property type="component" value="Unassembled WGS sequence"/>
</dbReference>
<dbReference type="SUPFAM" id="SSF102114">
    <property type="entry name" value="Radical SAM enzymes"/>
    <property type="match status" value="1"/>
</dbReference>
<dbReference type="PROSITE" id="PS51918">
    <property type="entry name" value="RADICAL_SAM"/>
    <property type="match status" value="1"/>
</dbReference>
<feature type="binding site" evidence="16">
    <location>
        <position position="84"/>
    </location>
    <ligand>
        <name>[4Fe-4S] cluster</name>
        <dbReference type="ChEBI" id="CHEBI:49883"/>
        <note>4Fe-4S-S-AdoMet</note>
    </ligand>
</feature>
<reference evidence="18 19" key="1">
    <citation type="submission" date="2018-03" db="EMBL/GenBank/DDBJ databases">
        <authorList>
            <person name="Keele B.F."/>
        </authorList>
    </citation>
    <scope>NUCLEOTIDE SEQUENCE [LARGE SCALE GENOMIC DNA]</scope>
    <source>
        <strain evidence="18 19">CECT 8599</strain>
    </source>
</reference>
<sequence length="464" mass="50801">MLICVKVEELAKVYPSRMEKRTEFSKLGLFDAHVPRYTSYPTAPHFSGDVGPDTFSHWVQAVPENGQVSLYLHIPFCRRLCWFCACRTQGTQSGAPVRGYLDTLKVEIDMLAAQLAPGITLSRMHWGGGTPTLLTSEMITELADHVAAVLPFGPNAEFSVEIDPGEIDQPRVDALAAAGMTRGSIGVQDFDPAIQKTIGRIQSYETTARAVDMLRAVGVTSLNTDILFGLPGQDREKITQSVQKLLSLGPDRVALYGYAHVPWMARRQTMIPTDLLPKPEERLRLFETAARLFEWDGYDAIGIDHFARKDDGLAIARRNGTLRRNFQGYTDDTSDTLIGLGASSISKFPQGYAQNAPVTSAYAGLVRGGGMATVKGHALTQEDLLRGRLIERLMCDFKASAAQFPGHEDHVSSILRKVANAFEGAVKFDGNTLKIPADAAPLTRLIARAVDAYHMDRKGHASAI</sequence>
<feature type="binding site" evidence="15">
    <location>
        <position position="200"/>
    </location>
    <ligand>
        <name>S-adenosyl-L-methionine</name>
        <dbReference type="ChEBI" id="CHEBI:59789"/>
        <label>2</label>
    </ligand>
</feature>
<dbReference type="GO" id="GO:0046872">
    <property type="term" value="F:metal ion binding"/>
    <property type="evidence" value="ECO:0007669"/>
    <property type="project" value="UniProtKB-KW"/>
</dbReference>
<comment type="similarity">
    <text evidence="3 14">Belongs to the anaerobic coproporphyrinogen-III oxidase family.</text>
</comment>
<keyword evidence="8 14" id="KW-0479">Metal-binding</keyword>
<evidence type="ECO:0000256" key="2">
    <source>
        <dbReference type="ARBA" id="ARBA00004785"/>
    </source>
</evidence>
<dbReference type="SMART" id="SM00729">
    <property type="entry name" value="Elp3"/>
    <property type="match status" value="1"/>
</dbReference>
<comment type="cofactor">
    <cofactor evidence="14 16">
        <name>[4Fe-4S] cluster</name>
        <dbReference type="ChEBI" id="CHEBI:49883"/>
    </cofactor>
    <text evidence="14 16">Binds 1 [4Fe-4S] cluster. The cluster is coordinated with 3 cysteines and an exchangeable S-adenosyl-L-methionine.</text>
</comment>
<feature type="binding site" evidence="15">
    <location>
        <position position="188"/>
    </location>
    <ligand>
        <name>S-adenosyl-L-methionine</name>
        <dbReference type="ChEBI" id="CHEBI:59789"/>
        <label>2</label>
    </ligand>
</feature>
<dbReference type="InterPro" id="IPR007197">
    <property type="entry name" value="rSAM"/>
</dbReference>
<evidence type="ECO:0000256" key="15">
    <source>
        <dbReference type="PIRSR" id="PIRSR000167-1"/>
    </source>
</evidence>
<keyword evidence="11 14" id="KW-0411">Iron-sulfur</keyword>
<dbReference type="GO" id="GO:0051539">
    <property type="term" value="F:4 iron, 4 sulfur cluster binding"/>
    <property type="evidence" value="ECO:0007669"/>
    <property type="project" value="UniProtKB-KW"/>
</dbReference>
<dbReference type="NCBIfam" id="TIGR00538">
    <property type="entry name" value="hemN"/>
    <property type="match status" value="1"/>
</dbReference>
<keyword evidence="9 14" id="KW-0560">Oxidoreductase</keyword>
<evidence type="ECO:0000256" key="10">
    <source>
        <dbReference type="ARBA" id="ARBA00023004"/>
    </source>
</evidence>
<keyword evidence="19" id="KW-1185">Reference proteome</keyword>
<organism evidence="18 19">
    <name type="scientific">Ascidiaceihabitans donghaensis</name>
    <dbReference type="NCBI Taxonomy" id="1510460"/>
    <lineage>
        <taxon>Bacteria</taxon>
        <taxon>Pseudomonadati</taxon>
        <taxon>Pseudomonadota</taxon>
        <taxon>Alphaproteobacteria</taxon>
        <taxon>Rhodobacterales</taxon>
        <taxon>Paracoccaceae</taxon>
        <taxon>Ascidiaceihabitans</taxon>
    </lineage>
</organism>
<dbReference type="EMBL" id="OMOR01000001">
    <property type="protein sequence ID" value="SPH19903.1"/>
    <property type="molecule type" value="Genomic_DNA"/>
</dbReference>
<dbReference type="EC" id="1.3.98.3" evidence="14"/>
<dbReference type="GO" id="GO:0005737">
    <property type="term" value="C:cytoplasm"/>
    <property type="evidence" value="ECO:0007669"/>
    <property type="project" value="UniProtKB-SubCell"/>
</dbReference>
<evidence type="ECO:0000259" key="17">
    <source>
        <dbReference type="PROSITE" id="PS51918"/>
    </source>
</evidence>
<evidence type="ECO:0000256" key="4">
    <source>
        <dbReference type="ARBA" id="ARBA00011245"/>
    </source>
</evidence>
<dbReference type="SFLD" id="SFLDS00029">
    <property type="entry name" value="Radical_SAM"/>
    <property type="match status" value="1"/>
</dbReference>
<feature type="binding site" evidence="15">
    <location>
        <position position="128"/>
    </location>
    <ligand>
        <name>S-adenosyl-L-methionine</name>
        <dbReference type="ChEBI" id="CHEBI:59789"/>
        <label>1</label>
    </ligand>
</feature>
<dbReference type="InterPro" id="IPR013785">
    <property type="entry name" value="Aldolase_TIM"/>
</dbReference>
<feature type="binding site" evidence="16">
    <location>
        <position position="81"/>
    </location>
    <ligand>
        <name>[4Fe-4S] cluster</name>
        <dbReference type="ChEBI" id="CHEBI:49883"/>
        <note>4Fe-4S-S-AdoMet</note>
    </ligand>
</feature>
<evidence type="ECO:0000256" key="3">
    <source>
        <dbReference type="ARBA" id="ARBA00005493"/>
    </source>
</evidence>
<dbReference type="InterPro" id="IPR004558">
    <property type="entry name" value="Coprogen_oxidase_HemN"/>
</dbReference>
<feature type="binding site" evidence="15">
    <location>
        <begin position="129"/>
        <end position="130"/>
    </location>
    <ligand>
        <name>S-adenosyl-L-methionine</name>
        <dbReference type="ChEBI" id="CHEBI:59789"/>
        <label>2</label>
    </ligand>
</feature>
<keyword evidence="6 14" id="KW-0963">Cytoplasm</keyword>
<feature type="binding site" evidence="15">
    <location>
        <position position="71"/>
    </location>
    <ligand>
        <name>S-adenosyl-L-methionine</name>
        <dbReference type="ChEBI" id="CHEBI:59789"/>
        <label>1</label>
    </ligand>
</feature>
<dbReference type="GO" id="GO:0004109">
    <property type="term" value="F:coproporphyrinogen oxidase activity"/>
    <property type="evidence" value="ECO:0007669"/>
    <property type="project" value="InterPro"/>
</dbReference>
<dbReference type="InterPro" id="IPR034505">
    <property type="entry name" value="Coproporphyrinogen-III_oxidase"/>
</dbReference>
<keyword evidence="7 14" id="KW-0949">S-adenosyl-L-methionine</keyword>
<feature type="domain" description="Radical SAM core" evidence="17">
    <location>
        <begin position="62"/>
        <end position="299"/>
    </location>
</feature>
<proteinExistence type="inferred from homology"/>
<dbReference type="AlphaFoldDB" id="A0A2R8BA42"/>
<keyword evidence="10 14" id="KW-0408">Iron</keyword>
<accession>A0A2R8BA42</accession>
<feature type="binding site" evidence="15">
    <location>
        <begin position="83"/>
        <end position="85"/>
    </location>
    <ligand>
        <name>S-adenosyl-L-methionine</name>
        <dbReference type="ChEBI" id="CHEBI:59789"/>
        <label>2</label>
    </ligand>
</feature>
<evidence type="ECO:0000256" key="8">
    <source>
        <dbReference type="ARBA" id="ARBA00022723"/>
    </source>
</evidence>
<dbReference type="PANTHER" id="PTHR13932">
    <property type="entry name" value="COPROPORPHYRINIGEN III OXIDASE"/>
    <property type="match status" value="1"/>
</dbReference>
<evidence type="ECO:0000256" key="1">
    <source>
        <dbReference type="ARBA" id="ARBA00004496"/>
    </source>
</evidence>
<dbReference type="Gene3D" id="3.20.20.70">
    <property type="entry name" value="Aldolase class I"/>
    <property type="match status" value="1"/>
</dbReference>
<evidence type="ECO:0000313" key="19">
    <source>
        <dbReference type="Proteomes" id="UP000244880"/>
    </source>
</evidence>
<protein>
    <recommendedName>
        <fullName evidence="14">Coproporphyrinogen-III oxidase</fullName>
        <ecNumber evidence="14">1.3.98.3</ecNumber>
    </recommendedName>
</protein>
<name>A0A2R8BA42_9RHOB</name>
<feature type="binding site" evidence="16">
    <location>
        <position position="77"/>
    </location>
    <ligand>
        <name>[4Fe-4S] cluster</name>
        <dbReference type="ChEBI" id="CHEBI:49883"/>
        <note>4Fe-4S-S-AdoMet</note>
    </ligand>
</feature>
<keyword evidence="12 14" id="KW-0627">Porphyrin biosynthesis</keyword>
<feature type="binding site" evidence="15">
    <location>
        <position position="259"/>
    </location>
    <ligand>
        <name>S-adenosyl-L-methionine</name>
        <dbReference type="ChEBI" id="CHEBI:59789"/>
        <label>2</label>
    </ligand>
</feature>
<dbReference type="CDD" id="cd01335">
    <property type="entry name" value="Radical_SAM"/>
    <property type="match status" value="1"/>
</dbReference>
<dbReference type="SFLD" id="SFLDG01065">
    <property type="entry name" value="anaerobic_coproporphyrinogen-I"/>
    <property type="match status" value="1"/>
</dbReference>
<keyword evidence="5 14" id="KW-0004">4Fe-4S</keyword>
<dbReference type="Gene3D" id="1.10.10.920">
    <property type="match status" value="1"/>
</dbReference>
<dbReference type="Pfam" id="PF04055">
    <property type="entry name" value="Radical_SAM"/>
    <property type="match status" value="1"/>
</dbReference>
<dbReference type="PANTHER" id="PTHR13932:SF6">
    <property type="entry name" value="OXYGEN-INDEPENDENT COPROPORPHYRINOGEN III OXIDASE"/>
    <property type="match status" value="1"/>
</dbReference>
<comment type="subunit">
    <text evidence="4">Monomer.</text>
</comment>
<comment type="pathway">
    <text evidence="2 14">Porphyrin-containing compound metabolism; protoporphyrin-IX biosynthesis; protoporphyrinogen-IX from coproporphyrinogen-III (AdoMet route): step 1/1.</text>
</comment>
<evidence type="ECO:0000256" key="13">
    <source>
        <dbReference type="ARBA" id="ARBA00048321"/>
    </source>
</evidence>
<evidence type="ECO:0000256" key="9">
    <source>
        <dbReference type="ARBA" id="ARBA00023002"/>
    </source>
</evidence>
<evidence type="ECO:0000256" key="6">
    <source>
        <dbReference type="ARBA" id="ARBA00022490"/>
    </source>
</evidence>